<proteinExistence type="predicted"/>
<dbReference type="InterPro" id="IPR006140">
    <property type="entry name" value="D-isomer_DH_NAD-bd"/>
</dbReference>
<name>A0A3S0ZT70_CHLFR</name>
<gene>
    <name evidence="2" type="ORF">PCC6912_25200</name>
</gene>
<reference evidence="2 3" key="1">
    <citation type="journal article" date="2019" name="Genome Biol. Evol.">
        <title>Day and night: Metabolic profiles and evolutionary relationships of six axenic non-marine cyanobacteria.</title>
        <authorList>
            <person name="Will S.E."/>
            <person name="Henke P."/>
            <person name="Boedeker C."/>
            <person name="Huang S."/>
            <person name="Brinkmann H."/>
            <person name="Rohde M."/>
            <person name="Jarek M."/>
            <person name="Friedl T."/>
            <person name="Seufert S."/>
            <person name="Schumacher M."/>
            <person name="Overmann J."/>
            <person name="Neumann-Schaal M."/>
            <person name="Petersen J."/>
        </authorList>
    </citation>
    <scope>NUCLEOTIDE SEQUENCE [LARGE SCALE GENOMIC DNA]</scope>
    <source>
        <strain evidence="2 3">PCC 6912</strain>
    </source>
</reference>
<dbReference type="Gene3D" id="3.40.50.720">
    <property type="entry name" value="NAD(P)-binding Rossmann-like Domain"/>
    <property type="match status" value="1"/>
</dbReference>
<dbReference type="EMBL" id="RSCJ01000008">
    <property type="protein sequence ID" value="RUR83146.1"/>
    <property type="molecule type" value="Genomic_DNA"/>
</dbReference>
<comment type="caution">
    <text evidence="2">The sequence shown here is derived from an EMBL/GenBank/DDBJ whole genome shotgun (WGS) entry which is preliminary data.</text>
</comment>
<feature type="domain" description="D-isomer specific 2-hydroxyacid dehydrogenase NAD-binding" evidence="1">
    <location>
        <begin position="3"/>
        <end position="76"/>
    </location>
</feature>
<organism evidence="2 3">
    <name type="scientific">Chlorogloeopsis fritschii PCC 6912</name>
    <dbReference type="NCBI Taxonomy" id="211165"/>
    <lineage>
        <taxon>Bacteria</taxon>
        <taxon>Bacillati</taxon>
        <taxon>Cyanobacteriota</taxon>
        <taxon>Cyanophyceae</taxon>
        <taxon>Nostocales</taxon>
        <taxon>Chlorogloeopsidaceae</taxon>
        <taxon>Chlorogloeopsis</taxon>
    </lineage>
</organism>
<dbReference type="SUPFAM" id="SSF51735">
    <property type="entry name" value="NAD(P)-binding Rossmann-fold domains"/>
    <property type="match status" value="1"/>
</dbReference>
<keyword evidence="3" id="KW-1185">Reference proteome</keyword>
<evidence type="ECO:0000313" key="3">
    <source>
        <dbReference type="Proteomes" id="UP000268857"/>
    </source>
</evidence>
<dbReference type="GO" id="GO:0051287">
    <property type="term" value="F:NAD binding"/>
    <property type="evidence" value="ECO:0007669"/>
    <property type="project" value="InterPro"/>
</dbReference>
<dbReference type="STRING" id="211165.GCA_000317285_00465"/>
<dbReference type="OrthoDB" id="9805416at2"/>
<dbReference type="Pfam" id="PF02826">
    <property type="entry name" value="2-Hacid_dh_C"/>
    <property type="match status" value="1"/>
</dbReference>
<accession>A0A3S0ZT70</accession>
<dbReference type="AlphaFoldDB" id="A0A3S0ZT70"/>
<protein>
    <recommendedName>
        <fullName evidence="1">D-isomer specific 2-hydroxyacid dehydrogenase NAD-binding domain-containing protein</fullName>
    </recommendedName>
</protein>
<dbReference type="InterPro" id="IPR036291">
    <property type="entry name" value="NAD(P)-bd_dom_sf"/>
</dbReference>
<sequence>MLEGDRLIRTNRFVGWQPQLYSMRLANRTQGIVGMGVLGKALAQSLSGFEMQLLYCDPVALPEGQELAWGLSKVSLALMEWWNHRPGFTVQLWQSEELVLIVPPYHHYPLGVSIVLSKSVTQEVQAGILQAIPIHVDGKPLCKELFIIWRSGLSANHPSHRFAQMLLHEAKN</sequence>
<evidence type="ECO:0000313" key="2">
    <source>
        <dbReference type="EMBL" id="RUR83146.1"/>
    </source>
</evidence>
<evidence type="ECO:0000259" key="1">
    <source>
        <dbReference type="Pfam" id="PF02826"/>
    </source>
</evidence>
<dbReference type="Proteomes" id="UP000268857">
    <property type="component" value="Unassembled WGS sequence"/>
</dbReference>